<dbReference type="Proteomes" id="UP000588098">
    <property type="component" value="Unassembled WGS sequence"/>
</dbReference>
<dbReference type="PANTHER" id="PTHR12993">
    <property type="entry name" value="N-ACETYLGLUCOSAMINYL-PHOSPHATIDYLINOSITOL DE-N-ACETYLASE-RELATED"/>
    <property type="match status" value="1"/>
</dbReference>
<feature type="compositionally biased region" description="Low complexity" evidence="2">
    <location>
        <begin position="344"/>
        <end position="373"/>
    </location>
</feature>
<proteinExistence type="predicted"/>
<keyword evidence="3" id="KW-0732">Signal</keyword>
<dbReference type="AlphaFoldDB" id="A0A7W9QB89"/>
<dbReference type="InterPro" id="IPR010502">
    <property type="entry name" value="Carb-bd_dom_fam9"/>
</dbReference>
<dbReference type="Pfam" id="PF06452">
    <property type="entry name" value="CBM9_1"/>
    <property type="match status" value="1"/>
</dbReference>
<evidence type="ECO:0000256" key="3">
    <source>
        <dbReference type="SAM" id="SignalP"/>
    </source>
</evidence>
<feature type="signal peptide" evidence="3">
    <location>
        <begin position="1"/>
        <end position="22"/>
    </location>
</feature>
<protein>
    <submittedName>
        <fullName evidence="5">LmbE family N-acetylglucosaminyl deacetylase</fullName>
    </submittedName>
</protein>
<dbReference type="GO" id="GO:0004553">
    <property type="term" value="F:hydrolase activity, hydrolyzing O-glycosyl compounds"/>
    <property type="evidence" value="ECO:0007669"/>
    <property type="project" value="InterPro"/>
</dbReference>
<name>A0A7W9QB89_9ACTN</name>
<reference evidence="5 6" key="1">
    <citation type="submission" date="2020-08" db="EMBL/GenBank/DDBJ databases">
        <title>Genomic Encyclopedia of Type Strains, Phase III (KMG-III): the genomes of soil and plant-associated and newly described type strains.</title>
        <authorList>
            <person name="Whitman W."/>
        </authorList>
    </citation>
    <scope>NUCLEOTIDE SEQUENCE [LARGE SCALE GENOMIC DNA]</scope>
    <source>
        <strain evidence="5 6">CECT 8305</strain>
    </source>
</reference>
<evidence type="ECO:0000313" key="6">
    <source>
        <dbReference type="Proteomes" id="UP000588098"/>
    </source>
</evidence>
<keyword evidence="6" id="KW-1185">Reference proteome</keyword>
<organism evidence="5 6">
    <name type="scientific">Streptomyces zagrosensis</name>
    <dbReference type="NCBI Taxonomy" id="1042984"/>
    <lineage>
        <taxon>Bacteria</taxon>
        <taxon>Bacillati</taxon>
        <taxon>Actinomycetota</taxon>
        <taxon>Actinomycetes</taxon>
        <taxon>Kitasatosporales</taxon>
        <taxon>Streptomycetaceae</taxon>
        <taxon>Streptomyces</taxon>
    </lineage>
</organism>
<dbReference type="InterPro" id="IPR003737">
    <property type="entry name" value="GlcNAc_PI_deacetylase-related"/>
</dbReference>
<accession>A0A7W9QB89</accession>
<sequence>MAAVATLGLTAVCTLGAGPASAAQPWGAEPDKTASAGTRPGAVEPGGPLAAQPPTGRAAIVRAHTDRARTEQAHTERHPTTRAHTDVLFIGAHPDDEHGALSTFGQWHEQRGATTGVVTITRGEGGGNANGPQEGTELGLIREREERRAVRHAGIRNVFYLDKPDFWYTLSAPLTSRIWDGPPREADTLERLVRLIRATTPQTVVTMDPRPFDQHGAHQLAGRLAVEAYQLAGDPTAFPQQITKEKYRPWQPSQLLAQNWRFRGPVGPECASAEARDPATGLPLRGVWEGAWSRQHRTTWAQQERTAARTYVTQGFGSLPPKITTPRDKLGCDWFSVLADNGKPTQPTPTADPANPANPTNATNPTTTTSTQPQPQPGLRPLFAEFRDWAARVHMPWLANDAQPNYPAAPTTTVPAIPQRPVVDGTAGSGEYPGERLRLGHWQGAQCTAADCAATARLARHGDDLYAVIEVADDTRGAAVETADCKRHWRTDAVEVALDPRGTADDTSTTFKAAVLPFTADGGACAARDADQYQGPAAQTAPGMQWAATVSEQPYTGYTVEVKIPLDVLPATADPAALTANILVYDSDTADKTGQSRLAWSAYGSAQADPYVWGRARLDGYAPPADQPPRKPVIPLEAALSRDSLPSLVQSLRTGVPLAAGPRAPR</sequence>
<gene>
    <name evidence="5" type="ORF">FHS42_002941</name>
</gene>
<dbReference type="RefSeq" id="WP_312866864.1">
    <property type="nucleotide sequence ID" value="NZ_JACHJL010000006.1"/>
</dbReference>
<comment type="caution">
    <text evidence="5">The sequence shown here is derived from an EMBL/GenBank/DDBJ whole genome shotgun (WGS) entry which is preliminary data.</text>
</comment>
<feature type="region of interest" description="Disordered" evidence="2">
    <location>
        <begin position="19"/>
        <end position="55"/>
    </location>
</feature>
<dbReference type="Gene3D" id="2.60.40.1190">
    <property type="match status" value="1"/>
</dbReference>
<dbReference type="InterPro" id="IPR024078">
    <property type="entry name" value="LmbE-like_dom_sf"/>
</dbReference>
<keyword evidence="1" id="KW-0862">Zinc</keyword>
<dbReference type="SUPFAM" id="SSF49344">
    <property type="entry name" value="CBD9-like"/>
    <property type="match status" value="1"/>
</dbReference>
<dbReference type="Gene3D" id="3.40.50.10320">
    <property type="entry name" value="LmbE-like"/>
    <property type="match status" value="1"/>
</dbReference>
<dbReference type="Pfam" id="PF02585">
    <property type="entry name" value="PIG-L"/>
    <property type="match status" value="1"/>
</dbReference>
<evidence type="ECO:0000313" key="5">
    <source>
        <dbReference type="EMBL" id="MBB5935872.1"/>
    </source>
</evidence>
<evidence type="ECO:0000259" key="4">
    <source>
        <dbReference type="Pfam" id="PF06452"/>
    </source>
</evidence>
<dbReference type="EMBL" id="JACHJL010000006">
    <property type="protein sequence ID" value="MBB5935872.1"/>
    <property type="molecule type" value="Genomic_DNA"/>
</dbReference>
<dbReference type="GO" id="GO:0016137">
    <property type="term" value="P:glycoside metabolic process"/>
    <property type="evidence" value="ECO:0007669"/>
    <property type="project" value="UniProtKB-ARBA"/>
</dbReference>
<evidence type="ECO:0000256" key="2">
    <source>
        <dbReference type="SAM" id="MobiDB-lite"/>
    </source>
</evidence>
<feature type="region of interest" description="Disordered" evidence="2">
    <location>
        <begin position="340"/>
        <end position="380"/>
    </location>
</feature>
<feature type="chain" id="PRO_5030965178" evidence="3">
    <location>
        <begin position="23"/>
        <end position="666"/>
    </location>
</feature>
<dbReference type="SUPFAM" id="SSF102588">
    <property type="entry name" value="LmbE-like"/>
    <property type="match status" value="1"/>
</dbReference>
<dbReference type="GO" id="GO:0016052">
    <property type="term" value="P:carbohydrate catabolic process"/>
    <property type="evidence" value="ECO:0007669"/>
    <property type="project" value="InterPro"/>
</dbReference>
<feature type="domain" description="Carbohydrate-binding" evidence="4">
    <location>
        <begin position="441"/>
        <end position="620"/>
    </location>
</feature>
<dbReference type="GO" id="GO:0030246">
    <property type="term" value="F:carbohydrate binding"/>
    <property type="evidence" value="ECO:0007669"/>
    <property type="project" value="InterPro"/>
</dbReference>
<evidence type="ECO:0000256" key="1">
    <source>
        <dbReference type="ARBA" id="ARBA00022833"/>
    </source>
</evidence>
<dbReference type="GO" id="GO:0016811">
    <property type="term" value="F:hydrolase activity, acting on carbon-nitrogen (but not peptide) bonds, in linear amides"/>
    <property type="evidence" value="ECO:0007669"/>
    <property type="project" value="TreeGrafter"/>
</dbReference>
<dbReference type="PANTHER" id="PTHR12993:SF11">
    <property type="entry name" value="N-ACETYLGLUCOSAMINYL-PHOSPHATIDYLINOSITOL DE-N-ACETYLASE"/>
    <property type="match status" value="1"/>
</dbReference>